<dbReference type="InterPro" id="IPR050216">
    <property type="entry name" value="LRR_domain-containing"/>
</dbReference>
<keyword evidence="1" id="KW-0433">Leucine-rich repeat</keyword>
<keyword evidence="2" id="KW-0677">Repeat</keyword>
<gene>
    <name evidence="3" type="ORF">IWW36_002361</name>
</gene>
<evidence type="ECO:0000256" key="1">
    <source>
        <dbReference type="ARBA" id="ARBA00022614"/>
    </source>
</evidence>
<evidence type="ECO:0000256" key="2">
    <source>
        <dbReference type="ARBA" id="ARBA00022737"/>
    </source>
</evidence>
<sequence length="352" mass="39580">MQADNRGEKAEVQRVMWSPYPDHQLTLWATAPQPAPLSHLDSPSLMQSKQRRQLQSWQISRRFSNSNTKGRTTEILASHRLNFGNQSIHSLKIPRSALPFLSTLVELRMPQNKLRTLPPALFDLQGLEILNLENNCLEEQCAEDAWWRKLTRLRVLFLAGNQFTQLPPSLGRMPRLFYIDVSDNPQLSSLPAELVQAPSVGTLAASRCSMALASMLEPGKTMLFEDRLAPQMPWPKLSRVPPLTALCLRAIGRAMAQLYEGGHVYYDSDLCERLMAACDLVRRCPEQYQVLDLLLGALGDTESLSACSVCGEAVLVSAFSFVRLEEGWELPIAWRCCSAKCRDLCVIGKREL</sequence>
<comment type="caution">
    <text evidence="3">The sequence shown here is derived from an EMBL/GenBank/DDBJ whole genome shotgun (WGS) entry which is preliminary data.</text>
</comment>
<dbReference type="PANTHER" id="PTHR48051">
    <property type="match status" value="1"/>
</dbReference>
<name>A0A9W8I840_9FUNG</name>
<dbReference type="PANTHER" id="PTHR48051:SF1">
    <property type="entry name" value="RAS SUPPRESSOR PROTEIN 1"/>
    <property type="match status" value="1"/>
</dbReference>
<dbReference type="InterPro" id="IPR003591">
    <property type="entry name" value="Leu-rich_rpt_typical-subtyp"/>
</dbReference>
<protein>
    <recommendedName>
        <fullName evidence="5">L domain-like protein</fullName>
    </recommendedName>
</protein>
<dbReference type="InterPro" id="IPR001611">
    <property type="entry name" value="Leu-rich_rpt"/>
</dbReference>
<dbReference type="InterPro" id="IPR032675">
    <property type="entry name" value="LRR_dom_sf"/>
</dbReference>
<evidence type="ECO:0000313" key="4">
    <source>
        <dbReference type="Proteomes" id="UP001139887"/>
    </source>
</evidence>
<reference evidence="3" key="1">
    <citation type="submission" date="2022-07" db="EMBL/GenBank/DDBJ databases">
        <title>Phylogenomic reconstructions and comparative analyses of Kickxellomycotina fungi.</title>
        <authorList>
            <person name="Reynolds N.K."/>
            <person name="Stajich J.E."/>
            <person name="Barry K."/>
            <person name="Grigoriev I.V."/>
            <person name="Crous P."/>
            <person name="Smith M.E."/>
        </authorList>
    </citation>
    <scope>NUCLEOTIDE SEQUENCE</scope>
    <source>
        <strain evidence="3">NRRL 1566</strain>
    </source>
</reference>
<organism evidence="3 4">
    <name type="scientific">Coemansia brasiliensis</name>
    <dbReference type="NCBI Taxonomy" id="2650707"/>
    <lineage>
        <taxon>Eukaryota</taxon>
        <taxon>Fungi</taxon>
        <taxon>Fungi incertae sedis</taxon>
        <taxon>Zoopagomycota</taxon>
        <taxon>Kickxellomycotina</taxon>
        <taxon>Kickxellomycetes</taxon>
        <taxon>Kickxellales</taxon>
        <taxon>Kickxellaceae</taxon>
        <taxon>Coemansia</taxon>
    </lineage>
</organism>
<dbReference type="Pfam" id="PF13855">
    <property type="entry name" value="LRR_8"/>
    <property type="match status" value="1"/>
</dbReference>
<accession>A0A9W8I840</accession>
<dbReference type="SMART" id="SM00369">
    <property type="entry name" value="LRR_TYP"/>
    <property type="match status" value="2"/>
</dbReference>
<evidence type="ECO:0000313" key="3">
    <source>
        <dbReference type="EMBL" id="KAJ2849808.1"/>
    </source>
</evidence>
<keyword evidence="4" id="KW-1185">Reference proteome</keyword>
<dbReference type="GO" id="GO:0005737">
    <property type="term" value="C:cytoplasm"/>
    <property type="evidence" value="ECO:0007669"/>
    <property type="project" value="TreeGrafter"/>
</dbReference>
<evidence type="ECO:0008006" key="5">
    <source>
        <dbReference type="Google" id="ProtNLM"/>
    </source>
</evidence>
<dbReference type="AlphaFoldDB" id="A0A9W8I840"/>
<dbReference type="SUPFAM" id="SSF52058">
    <property type="entry name" value="L domain-like"/>
    <property type="match status" value="1"/>
</dbReference>
<dbReference type="OrthoDB" id="1394818at2759"/>
<dbReference type="Gene3D" id="3.80.10.10">
    <property type="entry name" value="Ribonuclease Inhibitor"/>
    <property type="match status" value="1"/>
</dbReference>
<dbReference type="Proteomes" id="UP001139887">
    <property type="component" value="Unassembled WGS sequence"/>
</dbReference>
<proteinExistence type="predicted"/>
<dbReference type="EMBL" id="JANBUW010000057">
    <property type="protein sequence ID" value="KAJ2849808.1"/>
    <property type="molecule type" value="Genomic_DNA"/>
</dbReference>